<comment type="caution">
    <text evidence="1">The sequence shown here is derived from an EMBL/GenBank/DDBJ whole genome shotgun (WGS) entry which is preliminary data.</text>
</comment>
<evidence type="ECO:0000313" key="2">
    <source>
        <dbReference type="Proteomes" id="UP001286313"/>
    </source>
</evidence>
<sequence>MDKKRKLLTGHEVEDMSEEWQAKVGNDMEPLPGGFVKIMPGGWIYPGRAPFFLDKIQSFQHFVSPVLFRMACFTEHISQYVIEDSFSIVLVDM</sequence>
<accession>A0AAE1KAS4</accession>
<name>A0AAE1KAS4_PETCI</name>
<dbReference type="AlphaFoldDB" id="A0AAE1KAS4"/>
<protein>
    <submittedName>
        <fullName evidence="1">Uncharacterized protein</fullName>
    </submittedName>
</protein>
<dbReference type="EMBL" id="JAWQEG010003193">
    <property type="protein sequence ID" value="KAK3867473.1"/>
    <property type="molecule type" value="Genomic_DNA"/>
</dbReference>
<evidence type="ECO:0000313" key="1">
    <source>
        <dbReference type="EMBL" id="KAK3867473.1"/>
    </source>
</evidence>
<gene>
    <name evidence="1" type="ORF">Pcinc_027067</name>
</gene>
<proteinExistence type="predicted"/>
<organism evidence="1 2">
    <name type="scientific">Petrolisthes cinctipes</name>
    <name type="common">Flat porcelain crab</name>
    <dbReference type="NCBI Taxonomy" id="88211"/>
    <lineage>
        <taxon>Eukaryota</taxon>
        <taxon>Metazoa</taxon>
        <taxon>Ecdysozoa</taxon>
        <taxon>Arthropoda</taxon>
        <taxon>Crustacea</taxon>
        <taxon>Multicrustacea</taxon>
        <taxon>Malacostraca</taxon>
        <taxon>Eumalacostraca</taxon>
        <taxon>Eucarida</taxon>
        <taxon>Decapoda</taxon>
        <taxon>Pleocyemata</taxon>
        <taxon>Anomura</taxon>
        <taxon>Galatheoidea</taxon>
        <taxon>Porcellanidae</taxon>
        <taxon>Petrolisthes</taxon>
    </lineage>
</organism>
<reference evidence="1" key="1">
    <citation type="submission" date="2023-10" db="EMBL/GenBank/DDBJ databases">
        <title>Genome assemblies of two species of porcelain crab, Petrolisthes cinctipes and Petrolisthes manimaculis (Anomura: Porcellanidae).</title>
        <authorList>
            <person name="Angst P."/>
        </authorList>
    </citation>
    <scope>NUCLEOTIDE SEQUENCE</scope>
    <source>
        <strain evidence="1">PB745_01</strain>
        <tissue evidence="1">Gill</tissue>
    </source>
</reference>
<dbReference type="Proteomes" id="UP001286313">
    <property type="component" value="Unassembled WGS sequence"/>
</dbReference>
<keyword evidence="2" id="KW-1185">Reference proteome</keyword>